<dbReference type="GO" id="GO:0000155">
    <property type="term" value="F:phosphorelay sensor kinase activity"/>
    <property type="evidence" value="ECO:0007669"/>
    <property type="project" value="InterPro"/>
</dbReference>
<dbReference type="PRINTS" id="PR00344">
    <property type="entry name" value="BCTRLSENSOR"/>
</dbReference>
<feature type="transmembrane region" description="Helical" evidence="2">
    <location>
        <begin position="63"/>
        <end position="84"/>
    </location>
</feature>
<dbReference type="PANTHER" id="PTHR43065:SF52">
    <property type="entry name" value="SENSOR PROTEIN KINASE PILS"/>
    <property type="match status" value="1"/>
</dbReference>
<dbReference type="EC" id="2.7.13.3" evidence="5"/>
<dbReference type="SUPFAM" id="SSF47384">
    <property type="entry name" value="Homodimeric domain of signal transducing histidine kinase"/>
    <property type="match status" value="1"/>
</dbReference>
<dbReference type="SUPFAM" id="SSF55874">
    <property type="entry name" value="ATPase domain of HSP90 chaperone/DNA topoisomerase II/histidine kinase"/>
    <property type="match status" value="1"/>
</dbReference>
<evidence type="ECO:0000313" key="5">
    <source>
        <dbReference type="EMBL" id="OIR11704.1"/>
    </source>
</evidence>
<keyword evidence="2" id="KW-0472">Membrane</keyword>
<dbReference type="AlphaFoldDB" id="A0A1J5T656"/>
<dbReference type="InterPro" id="IPR036890">
    <property type="entry name" value="HATPase_C_sf"/>
</dbReference>
<dbReference type="Gene3D" id="1.10.287.130">
    <property type="match status" value="1"/>
</dbReference>
<feature type="transmembrane region" description="Helical" evidence="2">
    <location>
        <begin position="33"/>
        <end position="51"/>
    </location>
</feature>
<feature type="transmembrane region" description="Helical" evidence="2">
    <location>
        <begin position="139"/>
        <end position="158"/>
    </location>
</feature>
<proteinExistence type="predicted"/>
<gene>
    <name evidence="5" type="primary">zraS_10</name>
    <name evidence="5" type="ORF">GALL_65600</name>
</gene>
<dbReference type="Pfam" id="PF00512">
    <property type="entry name" value="HisKA"/>
    <property type="match status" value="1"/>
</dbReference>
<dbReference type="Pfam" id="PF02518">
    <property type="entry name" value="HATPase_c"/>
    <property type="match status" value="1"/>
</dbReference>
<keyword evidence="2" id="KW-0812">Transmembrane</keyword>
<keyword evidence="2" id="KW-1133">Transmembrane helix</keyword>
<evidence type="ECO:0000259" key="4">
    <source>
        <dbReference type="PROSITE" id="PS50112"/>
    </source>
</evidence>
<accession>A0A1J5T656</accession>
<reference evidence="5" key="1">
    <citation type="submission" date="2016-10" db="EMBL/GenBank/DDBJ databases">
        <title>Sequence of Gallionella enrichment culture.</title>
        <authorList>
            <person name="Poehlein A."/>
            <person name="Muehling M."/>
            <person name="Daniel R."/>
        </authorList>
    </citation>
    <scope>NUCLEOTIDE SEQUENCE</scope>
</reference>
<dbReference type="PANTHER" id="PTHR43065">
    <property type="entry name" value="SENSOR HISTIDINE KINASE"/>
    <property type="match status" value="1"/>
</dbReference>
<dbReference type="CDD" id="cd00082">
    <property type="entry name" value="HisKA"/>
    <property type="match status" value="1"/>
</dbReference>
<dbReference type="InterPro" id="IPR035965">
    <property type="entry name" value="PAS-like_dom_sf"/>
</dbReference>
<comment type="caution">
    <text evidence="5">The sequence shown here is derived from an EMBL/GenBank/DDBJ whole genome shotgun (WGS) entry which is preliminary data.</text>
</comment>
<evidence type="ECO:0000259" key="3">
    <source>
        <dbReference type="PROSITE" id="PS50109"/>
    </source>
</evidence>
<feature type="domain" description="Histidine kinase" evidence="3">
    <location>
        <begin position="332"/>
        <end position="539"/>
    </location>
</feature>
<dbReference type="InterPro" id="IPR004358">
    <property type="entry name" value="Sig_transdc_His_kin-like_C"/>
</dbReference>
<name>A0A1J5T656_9ZZZZ</name>
<dbReference type="PROSITE" id="PS50109">
    <property type="entry name" value="HIS_KIN"/>
    <property type="match status" value="1"/>
</dbReference>
<sequence>MRDSLSLTGLFPSLQTAAPLSQESLWRSISFFNLYRMVLGGMLLLVPTLFGEMFSLNIHDRTLFFWVAVAYTVMVLISVLAVGLRKPRTTLQLAFQICTDIAAVALLTYFSGGVQSNLGMLLLVSLALAGMIGRGRITLLFSALASIAMLLEHGYAVLTRDAAGAQFLQVGILSTSYFAVAWLAHTLSKYAVASEKLALRRGVDLSNMAEANRLMIQDMPDGVLVVDERGVVRQSNPGAERLLGCVFPAGVKIQLAECSPLLDAMFAAWRQNKALGHEVLRLPGTNHPVRVRFLPVQREGFWGVVVVLEDMQRVQEQAQQVKLAALGRLTANIAHEVRNPLSSISYATELLQEQEHDSRQARLLQIILDNTMRLNRIVQDVMQVNRRDRLRSENLNLAMRIEEVVENLCRVSEVSCSVFELHVDPECTARFDSGHFEQVLWNLCRNALRFSQKLPGSVRLQAFTTDDGRVTLEVSDDGAGVPGDAVQKLFEPFFTTDASGTGLGLYIARELCEANGATIEYKRAIDGGACFRIIFRSNDES</sequence>
<dbReference type="Pfam" id="PF25323">
    <property type="entry name" value="6TM_PilS"/>
    <property type="match status" value="1"/>
</dbReference>
<dbReference type="InterPro" id="IPR003661">
    <property type="entry name" value="HisK_dim/P_dom"/>
</dbReference>
<dbReference type="InterPro" id="IPR036097">
    <property type="entry name" value="HisK_dim/P_sf"/>
</dbReference>
<dbReference type="Gene3D" id="3.30.565.10">
    <property type="entry name" value="Histidine kinase-like ATPase, C-terminal domain"/>
    <property type="match status" value="1"/>
</dbReference>
<dbReference type="SMART" id="SM00387">
    <property type="entry name" value="HATPase_c"/>
    <property type="match status" value="1"/>
</dbReference>
<organism evidence="5">
    <name type="scientific">mine drainage metagenome</name>
    <dbReference type="NCBI Taxonomy" id="410659"/>
    <lineage>
        <taxon>unclassified sequences</taxon>
        <taxon>metagenomes</taxon>
        <taxon>ecological metagenomes</taxon>
    </lineage>
</organism>
<dbReference type="EMBL" id="MLJW01000019">
    <property type="protein sequence ID" value="OIR11704.1"/>
    <property type="molecule type" value="Genomic_DNA"/>
</dbReference>
<dbReference type="InterPro" id="IPR000014">
    <property type="entry name" value="PAS"/>
</dbReference>
<keyword evidence="5" id="KW-0808">Transferase</keyword>
<dbReference type="SUPFAM" id="SSF55785">
    <property type="entry name" value="PYP-like sensor domain (PAS domain)"/>
    <property type="match status" value="1"/>
</dbReference>
<dbReference type="Gene3D" id="3.30.450.20">
    <property type="entry name" value="PAS domain"/>
    <property type="match status" value="1"/>
</dbReference>
<protein>
    <submittedName>
        <fullName evidence="5">Sensor protein ZraS</fullName>
        <ecNumber evidence="5">2.7.13.3</ecNumber>
    </submittedName>
</protein>
<feature type="domain" description="PAS" evidence="4">
    <location>
        <begin position="208"/>
        <end position="244"/>
    </location>
</feature>
<dbReference type="SMART" id="SM00388">
    <property type="entry name" value="HisKA"/>
    <property type="match status" value="1"/>
</dbReference>
<dbReference type="InterPro" id="IPR005467">
    <property type="entry name" value="His_kinase_dom"/>
</dbReference>
<evidence type="ECO:0000256" key="1">
    <source>
        <dbReference type="ARBA" id="ARBA00022553"/>
    </source>
</evidence>
<dbReference type="InterPro" id="IPR003594">
    <property type="entry name" value="HATPase_dom"/>
</dbReference>
<dbReference type="PROSITE" id="PS50112">
    <property type="entry name" value="PAS"/>
    <property type="match status" value="1"/>
</dbReference>
<keyword evidence="1" id="KW-0597">Phosphoprotein</keyword>
<evidence type="ECO:0000256" key="2">
    <source>
        <dbReference type="SAM" id="Phobius"/>
    </source>
</evidence>